<dbReference type="InterPro" id="IPR029063">
    <property type="entry name" value="SAM-dependent_MTases_sf"/>
</dbReference>
<dbReference type="GO" id="GO:0008168">
    <property type="term" value="F:methyltransferase activity"/>
    <property type="evidence" value="ECO:0007669"/>
    <property type="project" value="UniProtKB-KW"/>
</dbReference>
<dbReference type="InterPro" id="IPR041698">
    <property type="entry name" value="Methyltransf_25"/>
</dbReference>
<dbReference type="GO" id="GO:0032259">
    <property type="term" value="P:methylation"/>
    <property type="evidence" value="ECO:0007669"/>
    <property type="project" value="UniProtKB-KW"/>
</dbReference>
<dbReference type="AlphaFoldDB" id="A0A941D7B2"/>
<organism evidence="2 3">
    <name type="scientific">Phycicoccus avicenniae</name>
    <dbReference type="NCBI Taxonomy" id="2828860"/>
    <lineage>
        <taxon>Bacteria</taxon>
        <taxon>Bacillati</taxon>
        <taxon>Actinomycetota</taxon>
        <taxon>Actinomycetes</taxon>
        <taxon>Micrococcales</taxon>
        <taxon>Intrasporangiaceae</taxon>
        <taxon>Phycicoccus</taxon>
    </lineage>
</organism>
<evidence type="ECO:0000313" key="2">
    <source>
        <dbReference type="EMBL" id="MBR7743424.1"/>
    </source>
</evidence>
<dbReference type="Pfam" id="PF13649">
    <property type="entry name" value="Methyltransf_25"/>
    <property type="match status" value="1"/>
</dbReference>
<reference evidence="2" key="1">
    <citation type="submission" date="2021-04" db="EMBL/GenBank/DDBJ databases">
        <title>Phycicoccus avicenniae sp. nov., a novel endophytic actinomycetes isolated from branch of Avicennia mariana.</title>
        <authorList>
            <person name="Tuo L."/>
        </authorList>
    </citation>
    <scope>NUCLEOTIDE SEQUENCE</scope>
    <source>
        <strain evidence="2">BSK3Z-2</strain>
    </source>
</reference>
<keyword evidence="3" id="KW-1185">Reference proteome</keyword>
<proteinExistence type="predicted"/>
<comment type="caution">
    <text evidence="2">The sequence shown here is derived from an EMBL/GenBank/DDBJ whole genome shotgun (WGS) entry which is preliminary data.</text>
</comment>
<keyword evidence="2" id="KW-0489">Methyltransferase</keyword>
<evidence type="ECO:0000313" key="3">
    <source>
        <dbReference type="Proteomes" id="UP000677016"/>
    </source>
</evidence>
<gene>
    <name evidence="2" type="ORF">KC207_08995</name>
</gene>
<dbReference type="PANTHER" id="PTHR43591">
    <property type="entry name" value="METHYLTRANSFERASE"/>
    <property type="match status" value="1"/>
</dbReference>
<evidence type="ECO:0000259" key="1">
    <source>
        <dbReference type="Pfam" id="PF13649"/>
    </source>
</evidence>
<feature type="domain" description="Methyltransferase" evidence="1">
    <location>
        <begin position="17"/>
        <end position="107"/>
    </location>
</feature>
<name>A0A941D7B2_9MICO</name>
<dbReference type="Proteomes" id="UP000677016">
    <property type="component" value="Unassembled WGS sequence"/>
</dbReference>
<dbReference type="Gene3D" id="3.40.50.150">
    <property type="entry name" value="Vaccinia Virus protein VP39"/>
    <property type="match status" value="1"/>
</dbReference>
<protein>
    <submittedName>
        <fullName evidence="2">Class I SAM-dependent methyltransferase</fullName>
    </submittedName>
</protein>
<dbReference type="EMBL" id="JAGSNF010000012">
    <property type="protein sequence ID" value="MBR7743424.1"/>
    <property type="molecule type" value="Genomic_DNA"/>
</dbReference>
<sequence length="180" mass="19580">MVDHLVDRLRSGPGTRVLDAGCGTGRMGRYLTDRGCSVVGVDLSPGMLATARRDHPDLEVLEGDLTALPLPGACVDGVLAWYSLIHLPDHELPGALAEVSRVLRPGGLVLVAFQTGTGEWDVGRRLRERGHDVRLVRYHRGPKQMMDALAAAGLEREARLVRDPLGREQHGQAFVLARRA</sequence>
<keyword evidence="2" id="KW-0808">Transferase</keyword>
<accession>A0A941D7B2</accession>
<dbReference type="SUPFAM" id="SSF53335">
    <property type="entry name" value="S-adenosyl-L-methionine-dependent methyltransferases"/>
    <property type="match status" value="1"/>
</dbReference>
<dbReference type="CDD" id="cd02440">
    <property type="entry name" value="AdoMet_MTases"/>
    <property type="match status" value="1"/>
</dbReference>